<protein>
    <submittedName>
        <fullName evidence="2">Uncharacterized protein</fullName>
    </submittedName>
</protein>
<gene>
    <name evidence="2" type="ordered locus">Rleg_6023</name>
</gene>
<name>C6BA40_RHILS</name>
<dbReference type="HOGENOM" id="CLU_125987_0_0_5"/>
<keyword evidence="2" id="KW-0614">Plasmid</keyword>
<feature type="compositionally biased region" description="Basic and acidic residues" evidence="1">
    <location>
        <begin position="18"/>
        <end position="30"/>
    </location>
</feature>
<dbReference type="OrthoDB" id="8277693at2"/>
<dbReference type="Proteomes" id="UP000002256">
    <property type="component" value="Plasmid pR132504"/>
</dbReference>
<sequence>MASPWKLLAGLVSRRRQQKQEHGSTDDVKPDVSAIAEPTETAAADNRSKAADRAANEKPVTHEQHEAVSVDLPRHAEEAANSVDDTVDVESATLEKAVDPGLSNEADVAAHASPKALPVGDGPTRKRSRRNKKTKTIAVVLPPSSGVAAISDDAVSLDGEIRLLRDQLATKLRLQNAQLKKMLDRFER</sequence>
<proteinExistence type="predicted"/>
<evidence type="ECO:0000313" key="3">
    <source>
        <dbReference type="Proteomes" id="UP000002256"/>
    </source>
</evidence>
<feature type="compositionally biased region" description="Basic and acidic residues" evidence="1">
    <location>
        <begin position="46"/>
        <end position="78"/>
    </location>
</feature>
<feature type="compositionally biased region" description="Basic residues" evidence="1">
    <location>
        <begin position="125"/>
        <end position="135"/>
    </location>
</feature>
<dbReference type="KEGG" id="rlg:Rleg_6023"/>
<dbReference type="EMBL" id="CP001626">
    <property type="protein sequence ID" value="ACS60781.1"/>
    <property type="molecule type" value="Genomic_DNA"/>
</dbReference>
<geneLocation type="plasmid" evidence="2 3">
    <name>pR132504</name>
</geneLocation>
<reference evidence="2 3" key="1">
    <citation type="journal article" date="2010" name="Stand. Genomic Sci.">
        <title>Complete genome sequence of Rhizobium leguminosarum bv. trifolii strain WSM1325, an effective microsymbiont of annual Mediterranean clovers.</title>
        <authorList>
            <person name="Reeve W."/>
            <person name="O'Hara G."/>
            <person name="Chain P."/>
            <person name="Ardley J."/>
            <person name="Brau L."/>
            <person name="Nandesena K."/>
            <person name="Tiwari R."/>
            <person name="Copeland A."/>
            <person name="Nolan M."/>
            <person name="Han C."/>
            <person name="Brettin T."/>
            <person name="Land M."/>
            <person name="Ovchinikova G."/>
            <person name="Ivanova N."/>
            <person name="Mavromatis K."/>
            <person name="Markowitz V."/>
            <person name="Kyrpides N."/>
            <person name="Melino V."/>
            <person name="Denton M."/>
            <person name="Yates R."/>
            <person name="Howieson J."/>
        </authorList>
    </citation>
    <scope>NUCLEOTIDE SEQUENCE [LARGE SCALE GENOMIC DNA]</scope>
    <source>
        <strain evidence="2 3">WSM1325</strain>
        <plasmid evidence="3">Plasmid pR132504</plasmid>
    </source>
</reference>
<feature type="region of interest" description="Disordered" evidence="1">
    <location>
        <begin position="1"/>
        <end position="87"/>
    </location>
</feature>
<evidence type="ECO:0000313" key="2">
    <source>
        <dbReference type="EMBL" id="ACS60781.1"/>
    </source>
</evidence>
<evidence type="ECO:0000256" key="1">
    <source>
        <dbReference type="SAM" id="MobiDB-lite"/>
    </source>
</evidence>
<accession>C6BA40</accession>
<feature type="region of interest" description="Disordered" evidence="1">
    <location>
        <begin position="111"/>
        <end position="135"/>
    </location>
</feature>
<organism evidence="2 3">
    <name type="scientific">Rhizobium leguminosarum bv. trifolii (strain WSM1325)</name>
    <dbReference type="NCBI Taxonomy" id="395491"/>
    <lineage>
        <taxon>Bacteria</taxon>
        <taxon>Pseudomonadati</taxon>
        <taxon>Pseudomonadota</taxon>
        <taxon>Alphaproteobacteria</taxon>
        <taxon>Hyphomicrobiales</taxon>
        <taxon>Rhizobiaceae</taxon>
        <taxon>Rhizobium/Agrobacterium group</taxon>
        <taxon>Rhizobium</taxon>
    </lineage>
</organism>
<dbReference type="AlphaFoldDB" id="C6BA40"/>